<organism evidence="2 3">
    <name type="scientific">Zancudomyces culisetae</name>
    <name type="common">Gut fungus</name>
    <name type="synonym">Smittium culisetae</name>
    <dbReference type="NCBI Taxonomy" id="1213189"/>
    <lineage>
        <taxon>Eukaryota</taxon>
        <taxon>Fungi</taxon>
        <taxon>Fungi incertae sedis</taxon>
        <taxon>Zoopagomycota</taxon>
        <taxon>Kickxellomycotina</taxon>
        <taxon>Harpellomycetes</taxon>
        <taxon>Harpellales</taxon>
        <taxon>Legeriomycetaceae</taxon>
        <taxon>Zancudomyces</taxon>
    </lineage>
</organism>
<keyword evidence="3" id="KW-1185">Reference proteome</keyword>
<comment type="caution">
    <text evidence="2">The sequence shown here is derived from an EMBL/GenBank/DDBJ whole genome shotgun (WGS) entry which is preliminary data.</text>
</comment>
<protein>
    <submittedName>
        <fullName evidence="2">Uncharacterized protein</fullName>
    </submittedName>
</protein>
<accession>A0A1R1PHU5</accession>
<feature type="compositionally biased region" description="Basic and acidic residues" evidence="1">
    <location>
        <begin position="8"/>
        <end position="26"/>
    </location>
</feature>
<proteinExistence type="predicted"/>
<dbReference type="AlphaFoldDB" id="A0A1R1PHU5"/>
<feature type="region of interest" description="Disordered" evidence="1">
    <location>
        <begin position="1"/>
        <end position="66"/>
    </location>
</feature>
<dbReference type="EMBL" id="LSSK01001158">
    <property type="protein sequence ID" value="OMH80551.1"/>
    <property type="molecule type" value="Genomic_DNA"/>
</dbReference>
<feature type="compositionally biased region" description="Acidic residues" evidence="1">
    <location>
        <begin position="33"/>
        <end position="48"/>
    </location>
</feature>
<evidence type="ECO:0000313" key="2">
    <source>
        <dbReference type="EMBL" id="OMH80551.1"/>
    </source>
</evidence>
<evidence type="ECO:0000313" key="3">
    <source>
        <dbReference type="Proteomes" id="UP000188320"/>
    </source>
</evidence>
<name>A0A1R1PHU5_ZANCU</name>
<gene>
    <name evidence="2" type="ORF">AX774_g6011</name>
</gene>
<evidence type="ECO:0000256" key="1">
    <source>
        <dbReference type="SAM" id="MobiDB-lite"/>
    </source>
</evidence>
<feature type="compositionally biased region" description="Gly residues" evidence="1">
    <location>
        <begin position="50"/>
        <end position="60"/>
    </location>
</feature>
<reference evidence="3" key="1">
    <citation type="submission" date="2017-01" db="EMBL/GenBank/DDBJ databases">
        <authorList>
            <person name="Wang Y."/>
            <person name="White M."/>
            <person name="Kvist S."/>
            <person name="Moncalvo J.-M."/>
        </authorList>
    </citation>
    <scope>NUCLEOTIDE SEQUENCE [LARGE SCALE GENOMIC DNA]</scope>
    <source>
        <strain evidence="3">COL-18-3</strain>
    </source>
</reference>
<sequence length="155" mass="16740">MDVNDGLDNEKQPVEMDADKVYRLEDNNQGSQENEDGDGDGDGDDYSDGDGNGNGIGNGDGDGDNIYDLDKHLYDTQSVIDNQGYTGLNISYEVGDMGGMGDIGEPELYKINGSPEYNGGMYTDSGIEEQVEFTNESTGERAVWKLSAVDVWGNV</sequence>
<dbReference type="Proteomes" id="UP000188320">
    <property type="component" value="Unassembled WGS sequence"/>
</dbReference>